<feature type="region of interest" description="Disordered" evidence="1">
    <location>
        <begin position="7"/>
        <end position="28"/>
    </location>
</feature>
<proteinExistence type="predicted"/>
<keyword evidence="3" id="KW-1185">Reference proteome</keyword>
<dbReference type="Proteomes" id="UP000053328">
    <property type="component" value="Unassembled WGS sequence"/>
</dbReference>
<dbReference type="InterPro" id="IPR016123">
    <property type="entry name" value="Mog1/PsbP_a/b/a-sand"/>
</dbReference>
<organism evidence="2 3">
    <name type="scientific">Exophiala spinifera</name>
    <dbReference type="NCBI Taxonomy" id="91928"/>
    <lineage>
        <taxon>Eukaryota</taxon>
        <taxon>Fungi</taxon>
        <taxon>Dikarya</taxon>
        <taxon>Ascomycota</taxon>
        <taxon>Pezizomycotina</taxon>
        <taxon>Eurotiomycetes</taxon>
        <taxon>Chaetothyriomycetidae</taxon>
        <taxon>Chaetothyriales</taxon>
        <taxon>Herpotrichiellaceae</taxon>
        <taxon>Exophiala</taxon>
    </lineage>
</organism>
<gene>
    <name evidence="2" type="ORF">PV08_10506</name>
</gene>
<name>A0A0D1Y896_9EURO</name>
<dbReference type="Gene3D" id="3.40.1000.10">
    <property type="entry name" value="Mog1/PsbP, alpha/beta/alpha sandwich"/>
    <property type="match status" value="1"/>
</dbReference>
<dbReference type="GeneID" id="27337589"/>
<dbReference type="SUPFAM" id="SSF55724">
    <property type="entry name" value="Mog1p/PsbP-like"/>
    <property type="match status" value="1"/>
</dbReference>
<feature type="region of interest" description="Disordered" evidence="1">
    <location>
        <begin position="88"/>
        <end position="109"/>
    </location>
</feature>
<protein>
    <submittedName>
        <fullName evidence="2">Uncharacterized protein</fullName>
    </submittedName>
</protein>
<sequence>MSVIFELNDYVQPPPAPGSGSGQQHPLTNGAVLTQDAIDANAAKYHFTDVIAPPDTLRSPLQTPERIAMHHPSLSGFPTFVAAGTIDSVDPRSRRGGGGGNPSSSSNSAHNTVYQLQLLVRMKNYATDLCVRINVPMKEIALDEGEVEAEVVFARELLERVVATLEVRDFGLFGAAA</sequence>
<dbReference type="EMBL" id="KN847499">
    <property type="protein sequence ID" value="KIW11206.1"/>
    <property type="molecule type" value="Genomic_DNA"/>
</dbReference>
<dbReference type="VEuPathDB" id="FungiDB:PV08_10506"/>
<dbReference type="OrthoDB" id="10255285at2759"/>
<evidence type="ECO:0000256" key="1">
    <source>
        <dbReference type="SAM" id="MobiDB-lite"/>
    </source>
</evidence>
<evidence type="ECO:0000313" key="2">
    <source>
        <dbReference type="EMBL" id="KIW11206.1"/>
    </source>
</evidence>
<accession>A0A0D1Y896</accession>
<dbReference type="STRING" id="91928.A0A0D1Y896"/>
<reference evidence="2 3" key="1">
    <citation type="submission" date="2015-01" db="EMBL/GenBank/DDBJ databases">
        <title>The Genome Sequence of Exophiala spinifera CBS89968.</title>
        <authorList>
            <consortium name="The Broad Institute Genomics Platform"/>
            <person name="Cuomo C."/>
            <person name="de Hoog S."/>
            <person name="Gorbushina A."/>
            <person name="Stielow B."/>
            <person name="Teixiera M."/>
            <person name="Abouelleil A."/>
            <person name="Chapman S.B."/>
            <person name="Priest M."/>
            <person name="Young S.K."/>
            <person name="Wortman J."/>
            <person name="Nusbaum C."/>
            <person name="Birren B."/>
        </authorList>
    </citation>
    <scope>NUCLEOTIDE SEQUENCE [LARGE SCALE GENOMIC DNA]</scope>
    <source>
        <strain evidence="2 3">CBS 89968</strain>
    </source>
</reference>
<evidence type="ECO:0000313" key="3">
    <source>
        <dbReference type="Proteomes" id="UP000053328"/>
    </source>
</evidence>
<dbReference type="AlphaFoldDB" id="A0A0D1Y896"/>
<dbReference type="HOGENOM" id="CLU_081345_1_1_1"/>
<dbReference type="RefSeq" id="XP_016231422.1">
    <property type="nucleotide sequence ID" value="XM_016384820.1"/>
</dbReference>